<dbReference type="AlphaFoldDB" id="A0A9P5X1N0"/>
<dbReference type="PANTHER" id="PTHR22624:SF49">
    <property type="entry name" value="CYSTEINE PROTEASE"/>
    <property type="match status" value="1"/>
</dbReference>
<keyword evidence="11" id="KW-0539">Nucleus</keyword>
<gene>
    <name evidence="14" type="ORF">P691DRAFT_764542</name>
</gene>
<dbReference type="GO" id="GO:0034727">
    <property type="term" value="P:piecemeal microautophagy of the nucleus"/>
    <property type="evidence" value="ECO:0007669"/>
    <property type="project" value="TreeGrafter"/>
</dbReference>
<evidence type="ECO:0000256" key="9">
    <source>
        <dbReference type="ARBA" id="ARBA00023006"/>
    </source>
</evidence>
<evidence type="ECO:0000313" key="15">
    <source>
        <dbReference type="Proteomes" id="UP000807342"/>
    </source>
</evidence>
<comment type="caution">
    <text evidence="14">The sequence shown here is derived from an EMBL/GenBank/DDBJ whole genome shotgun (WGS) entry which is preliminary data.</text>
</comment>
<evidence type="ECO:0000259" key="13">
    <source>
        <dbReference type="Pfam" id="PF03416"/>
    </source>
</evidence>
<evidence type="ECO:0000256" key="1">
    <source>
        <dbReference type="ARBA" id="ARBA00004329"/>
    </source>
</evidence>
<evidence type="ECO:0000256" key="10">
    <source>
        <dbReference type="ARBA" id="ARBA00029362"/>
    </source>
</evidence>
<name>A0A9P5X1N0_9AGAR</name>
<dbReference type="GO" id="GO:0004197">
    <property type="term" value="F:cysteine-type endopeptidase activity"/>
    <property type="evidence" value="ECO:0007669"/>
    <property type="project" value="TreeGrafter"/>
</dbReference>
<evidence type="ECO:0000256" key="5">
    <source>
        <dbReference type="ARBA" id="ARBA00022670"/>
    </source>
</evidence>
<evidence type="ECO:0000256" key="11">
    <source>
        <dbReference type="RuleBase" id="RU363115"/>
    </source>
</evidence>
<comment type="similarity">
    <text evidence="2 11">Belongs to the peptidase C54 family.</text>
</comment>
<keyword evidence="5 11" id="KW-0645">Protease</keyword>
<evidence type="ECO:0000256" key="7">
    <source>
        <dbReference type="ARBA" id="ARBA00022807"/>
    </source>
</evidence>
<keyword evidence="15" id="KW-1185">Reference proteome</keyword>
<reference evidence="14" key="1">
    <citation type="submission" date="2020-11" db="EMBL/GenBank/DDBJ databases">
        <authorList>
            <consortium name="DOE Joint Genome Institute"/>
            <person name="Ahrendt S."/>
            <person name="Riley R."/>
            <person name="Andreopoulos W."/>
            <person name="Labutti K."/>
            <person name="Pangilinan J."/>
            <person name="Ruiz-Duenas F.J."/>
            <person name="Barrasa J.M."/>
            <person name="Sanchez-Garcia M."/>
            <person name="Camarero S."/>
            <person name="Miyauchi S."/>
            <person name="Serrano A."/>
            <person name="Linde D."/>
            <person name="Babiker R."/>
            <person name="Drula E."/>
            <person name="Ayuso-Fernandez I."/>
            <person name="Pacheco R."/>
            <person name="Padilla G."/>
            <person name="Ferreira P."/>
            <person name="Barriuso J."/>
            <person name="Kellner H."/>
            <person name="Castanera R."/>
            <person name="Alfaro M."/>
            <person name="Ramirez L."/>
            <person name="Pisabarro A.G."/>
            <person name="Kuo A."/>
            <person name="Tritt A."/>
            <person name="Lipzen A."/>
            <person name="He G."/>
            <person name="Yan M."/>
            <person name="Ng V."/>
            <person name="Cullen D."/>
            <person name="Martin F."/>
            <person name="Rosso M.-N."/>
            <person name="Henrissat B."/>
            <person name="Hibbett D."/>
            <person name="Martinez A.T."/>
            <person name="Grigoriev I.V."/>
        </authorList>
    </citation>
    <scope>NUCLEOTIDE SEQUENCE</scope>
    <source>
        <strain evidence="14">MF-IS2</strain>
    </source>
</reference>
<comment type="catalytic activity">
    <reaction evidence="10">
        <text>[protein]-C-terminal L-amino acid-glycyl-phosphatidylethanolamide + H2O = [protein]-C-terminal L-amino acid-glycine + a 1,2-diacyl-sn-glycero-3-phosphoethanolamine</text>
        <dbReference type="Rhea" id="RHEA:67548"/>
        <dbReference type="Rhea" id="RHEA-COMP:17323"/>
        <dbReference type="Rhea" id="RHEA-COMP:17324"/>
        <dbReference type="ChEBI" id="CHEBI:15377"/>
        <dbReference type="ChEBI" id="CHEBI:64612"/>
        <dbReference type="ChEBI" id="CHEBI:172940"/>
        <dbReference type="ChEBI" id="CHEBI:172941"/>
    </reaction>
    <physiologicalReaction direction="left-to-right" evidence="10">
        <dbReference type="Rhea" id="RHEA:67549"/>
    </physiologicalReaction>
</comment>
<dbReference type="EMBL" id="MU151512">
    <property type="protein sequence ID" value="KAF9443163.1"/>
    <property type="molecule type" value="Genomic_DNA"/>
</dbReference>
<dbReference type="GO" id="GO:0035973">
    <property type="term" value="P:aggrephagy"/>
    <property type="evidence" value="ECO:0007669"/>
    <property type="project" value="TreeGrafter"/>
</dbReference>
<keyword evidence="6 11" id="KW-0378">Hydrolase</keyword>
<evidence type="ECO:0000313" key="14">
    <source>
        <dbReference type="EMBL" id="KAF9443163.1"/>
    </source>
</evidence>
<keyword evidence="4 11" id="KW-0963">Cytoplasm</keyword>
<keyword evidence="3" id="KW-0813">Transport</keyword>
<dbReference type="InterPro" id="IPR005078">
    <property type="entry name" value="Peptidase_C54"/>
</dbReference>
<dbReference type="GO" id="GO:0016485">
    <property type="term" value="P:protein processing"/>
    <property type="evidence" value="ECO:0007669"/>
    <property type="project" value="TreeGrafter"/>
</dbReference>
<feature type="region of interest" description="Disordered" evidence="12">
    <location>
        <begin position="1"/>
        <end position="111"/>
    </location>
</feature>
<dbReference type="GO" id="GO:0000423">
    <property type="term" value="P:mitophagy"/>
    <property type="evidence" value="ECO:0007669"/>
    <property type="project" value="TreeGrafter"/>
</dbReference>
<sequence>MASKQPRHSPSPTAQGPSTSTSKLPKFLQRQNRDRSKSATDPSGSPGGSSGSSSPQNEGTSGTKTRKGSKFLGRREKESDVEEAPVLVEPVAIPRGRSAADGTDSSSTRIGDLPTRLSGWLSHTFSSSTTDLSLNTILAQSSPKSKASALLTVAKHGKGHIDKAMRYLLDSDAMPDKSTDPIWLLGVQHPGYEPPSPVSPQASFIPPAKRVASPPSFRSSTSSVASNAELALALSLPGSTSASPSTSSSIPSSASSAGKHNPAAHWPPVFYIDFVSRIWLTYRSHFALPIKDTTLVDLCQSDALLGRGDLSPTAAPPPLPTAKSRWHWGGEKTWSSDSGWGCMLRTGQSLLANALIHAHLGRDWRRPPYPVYTADYATYVQILTWFFDTPSPEAPFSVHRMALAGKELGTDVGQWFGPSVAAGAIKYAFTPSPPHQNVNH</sequence>
<dbReference type="GO" id="GO:0015031">
    <property type="term" value="P:protein transport"/>
    <property type="evidence" value="ECO:0007669"/>
    <property type="project" value="UniProtKB-KW"/>
</dbReference>
<organism evidence="14 15">
    <name type="scientific">Macrolepiota fuliginosa MF-IS2</name>
    <dbReference type="NCBI Taxonomy" id="1400762"/>
    <lineage>
        <taxon>Eukaryota</taxon>
        <taxon>Fungi</taxon>
        <taxon>Dikarya</taxon>
        <taxon>Basidiomycota</taxon>
        <taxon>Agaricomycotina</taxon>
        <taxon>Agaricomycetes</taxon>
        <taxon>Agaricomycetidae</taxon>
        <taxon>Agaricales</taxon>
        <taxon>Agaricineae</taxon>
        <taxon>Agaricaceae</taxon>
        <taxon>Macrolepiota</taxon>
    </lineage>
</organism>
<keyword evidence="8" id="KW-0653">Protein transport</keyword>
<proteinExistence type="inferred from homology"/>
<evidence type="ECO:0000256" key="12">
    <source>
        <dbReference type="SAM" id="MobiDB-lite"/>
    </source>
</evidence>
<dbReference type="OrthoDB" id="2960936at2759"/>
<dbReference type="GO" id="GO:0019786">
    <property type="term" value="F:protein-phosphatidylethanolamide deconjugating activity"/>
    <property type="evidence" value="ECO:0007669"/>
    <property type="project" value="InterPro"/>
</dbReference>
<dbReference type="Proteomes" id="UP000807342">
    <property type="component" value="Unassembled WGS sequence"/>
</dbReference>
<dbReference type="InterPro" id="IPR046792">
    <property type="entry name" value="Peptidase_C54_cat"/>
</dbReference>
<comment type="function">
    <text evidence="11">Required for selective autophagic degradation of the nucleus (nucleophagy) as well as for mitophagy which contributes to regulate mitochondrial quantity and quality by eliminating the mitochondria to a basal level to fulfill cellular energy requirements and preventing excess ROS production.</text>
</comment>
<dbReference type="Pfam" id="PF03416">
    <property type="entry name" value="Peptidase_C54"/>
    <property type="match status" value="1"/>
</dbReference>
<evidence type="ECO:0000256" key="4">
    <source>
        <dbReference type="ARBA" id="ARBA00022490"/>
    </source>
</evidence>
<feature type="compositionally biased region" description="Polar residues" evidence="12">
    <location>
        <begin position="8"/>
        <end position="23"/>
    </location>
</feature>
<keyword evidence="9" id="KW-0072">Autophagy</keyword>
<dbReference type="GO" id="GO:0000407">
    <property type="term" value="C:phagophore assembly site"/>
    <property type="evidence" value="ECO:0007669"/>
    <property type="project" value="UniProtKB-SubCell"/>
</dbReference>
<protein>
    <recommendedName>
        <fullName evidence="11">Cysteine protease</fullName>
        <ecNumber evidence="11">3.4.22.-</ecNumber>
    </recommendedName>
</protein>
<dbReference type="PANTHER" id="PTHR22624">
    <property type="entry name" value="CYSTEINE PROTEASE ATG4"/>
    <property type="match status" value="1"/>
</dbReference>
<feature type="domain" description="Peptidase C54 catalytic" evidence="13">
    <location>
        <begin position="270"/>
        <end position="432"/>
    </location>
</feature>
<evidence type="ECO:0000256" key="6">
    <source>
        <dbReference type="ARBA" id="ARBA00022801"/>
    </source>
</evidence>
<evidence type="ECO:0000256" key="3">
    <source>
        <dbReference type="ARBA" id="ARBA00022448"/>
    </source>
</evidence>
<keyword evidence="7" id="KW-0788">Thiol protease</keyword>
<dbReference type="GO" id="GO:0005634">
    <property type="term" value="C:nucleus"/>
    <property type="evidence" value="ECO:0007669"/>
    <property type="project" value="UniProtKB-SubCell"/>
</dbReference>
<dbReference type="InterPro" id="IPR038765">
    <property type="entry name" value="Papain-like_cys_pep_sf"/>
</dbReference>
<comment type="subcellular location">
    <subcellularLocation>
        <location evidence="11">Nucleus</location>
    </subcellularLocation>
    <subcellularLocation>
        <location evidence="11">Cytoplasm</location>
    </subcellularLocation>
    <subcellularLocation>
        <location evidence="1">Preautophagosomal structure</location>
    </subcellularLocation>
</comment>
<dbReference type="EC" id="3.4.22.-" evidence="11"/>
<evidence type="ECO:0000256" key="8">
    <source>
        <dbReference type="ARBA" id="ARBA00022927"/>
    </source>
</evidence>
<feature type="region of interest" description="Disordered" evidence="12">
    <location>
        <begin position="239"/>
        <end position="258"/>
    </location>
</feature>
<dbReference type="GO" id="GO:0000045">
    <property type="term" value="P:autophagosome assembly"/>
    <property type="evidence" value="ECO:0007669"/>
    <property type="project" value="TreeGrafter"/>
</dbReference>
<evidence type="ECO:0000256" key="2">
    <source>
        <dbReference type="ARBA" id="ARBA00010958"/>
    </source>
</evidence>
<accession>A0A9P5X1N0</accession>
<dbReference type="SUPFAM" id="SSF54001">
    <property type="entry name" value="Cysteine proteinases"/>
    <property type="match status" value="1"/>
</dbReference>